<proteinExistence type="predicted"/>
<evidence type="ECO:0000313" key="1">
    <source>
        <dbReference type="EMBL" id="KAK4312127.1"/>
    </source>
</evidence>
<dbReference type="AlphaFoldDB" id="A0AAE1PSA8"/>
<name>A0AAE1PSA8_9EUCA</name>
<sequence length="132" mass="14870">MKLIRSHSFPQGFRSKAFINRDWRQELWLPEKRRHLVVYDSTHQSAIGGAGYGDNGTFMARRTSVVGCGRLVPPTRPFYSLAHSHIVNTCSHQLPGLISLQSLYPPPPQDLAHIHTSLTRAYKQHLAGCHTS</sequence>
<comment type="caution">
    <text evidence="1">The sequence shown here is derived from an EMBL/GenBank/DDBJ whole genome shotgun (WGS) entry which is preliminary data.</text>
</comment>
<gene>
    <name evidence="1" type="ORF">Pmani_016420</name>
</gene>
<evidence type="ECO:0000313" key="2">
    <source>
        <dbReference type="Proteomes" id="UP001292094"/>
    </source>
</evidence>
<dbReference type="EMBL" id="JAWZYT010001440">
    <property type="protein sequence ID" value="KAK4312127.1"/>
    <property type="molecule type" value="Genomic_DNA"/>
</dbReference>
<keyword evidence="2" id="KW-1185">Reference proteome</keyword>
<accession>A0AAE1PSA8</accession>
<organism evidence="1 2">
    <name type="scientific">Petrolisthes manimaculis</name>
    <dbReference type="NCBI Taxonomy" id="1843537"/>
    <lineage>
        <taxon>Eukaryota</taxon>
        <taxon>Metazoa</taxon>
        <taxon>Ecdysozoa</taxon>
        <taxon>Arthropoda</taxon>
        <taxon>Crustacea</taxon>
        <taxon>Multicrustacea</taxon>
        <taxon>Malacostraca</taxon>
        <taxon>Eumalacostraca</taxon>
        <taxon>Eucarida</taxon>
        <taxon>Decapoda</taxon>
        <taxon>Pleocyemata</taxon>
        <taxon>Anomura</taxon>
        <taxon>Galatheoidea</taxon>
        <taxon>Porcellanidae</taxon>
        <taxon>Petrolisthes</taxon>
    </lineage>
</organism>
<protein>
    <submittedName>
        <fullName evidence="1">Uncharacterized protein</fullName>
    </submittedName>
</protein>
<dbReference type="Proteomes" id="UP001292094">
    <property type="component" value="Unassembled WGS sequence"/>
</dbReference>
<reference evidence="1" key="1">
    <citation type="submission" date="2023-11" db="EMBL/GenBank/DDBJ databases">
        <title>Genome assemblies of two species of porcelain crab, Petrolisthes cinctipes and Petrolisthes manimaculis (Anomura: Porcellanidae).</title>
        <authorList>
            <person name="Angst P."/>
        </authorList>
    </citation>
    <scope>NUCLEOTIDE SEQUENCE</scope>
    <source>
        <strain evidence="1">PB745_02</strain>
        <tissue evidence="1">Gill</tissue>
    </source>
</reference>